<evidence type="ECO:0000313" key="2">
    <source>
        <dbReference type="EMBL" id="GFO21911.1"/>
    </source>
</evidence>
<dbReference type="Proteomes" id="UP000735302">
    <property type="component" value="Unassembled WGS sequence"/>
</dbReference>
<feature type="compositionally biased region" description="Polar residues" evidence="1">
    <location>
        <begin position="1"/>
        <end position="13"/>
    </location>
</feature>
<name>A0AAV4BF26_9GAST</name>
<feature type="region of interest" description="Disordered" evidence="1">
    <location>
        <begin position="1"/>
        <end position="28"/>
    </location>
</feature>
<sequence length="107" mass="12106">MAKTNFSSSSQTDLKIAGQRSKAKVSLLPTGGARPWSTDWLDLGIMGRLHENFRGCHDGLSTQQSKYRCNTWSVANPVHTLSRSNWTSRWTASRFWPNITMDENGFK</sequence>
<dbReference type="AlphaFoldDB" id="A0AAV4BF26"/>
<protein>
    <submittedName>
        <fullName evidence="2">Uncharacterized protein</fullName>
    </submittedName>
</protein>
<evidence type="ECO:0000313" key="3">
    <source>
        <dbReference type="Proteomes" id="UP000735302"/>
    </source>
</evidence>
<gene>
    <name evidence="2" type="ORF">PoB_004841600</name>
</gene>
<proteinExistence type="predicted"/>
<accession>A0AAV4BF26</accession>
<organism evidence="2 3">
    <name type="scientific">Plakobranchus ocellatus</name>
    <dbReference type="NCBI Taxonomy" id="259542"/>
    <lineage>
        <taxon>Eukaryota</taxon>
        <taxon>Metazoa</taxon>
        <taxon>Spiralia</taxon>
        <taxon>Lophotrochozoa</taxon>
        <taxon>Mollusca</taxon>
        <taxon>Gastropoda</taxon>
        <taxon>Heterobranchia</taxon>
        <taxon>Euthyneura</taxon>
        <taxon>Panpulmonata</taxon>
        <taxon>Sacoglossa</taxon>
        <taxon>Placobranchoidea</taxon>
        <taxon>Plakobranchidae</taxon>
        <taxon>Plakobranchus</taxon>
    </lineage>
</organism>
<keyword evidence="3" id="KW-1185">Reference proteome</keyword>
<comment type="caution">
    <text evidence="2">The sequence shown here is derived from an EMBL/GenBank/DDBJ whole genome shotgun (WGS) entry which is preliminary data.</text>
</comment>
<reference evidence="2 3" key="1">
    <citation type="journal article" date="2021" name="Elife">
        <title>Chloroplast acquisition without the gene transfer in kleptoplastic sea slugs, Plakobranchus ocellatus.</title>
        <authorList>
            <person name="Maeda T."/>
            <person name="Takahashi S."/>
            <person name="Yoshida T."/>
            <person name="Shimamura S."/>
            <person name="Takaki Y."/>
            <person name="Nagai Y."/>
            <person name="Toyoda A."/>
            <person name="Suzuki Y."/>
            <person name="Arimoto A."/>
            <person name="Ishii H."/>
            <person name="Satoh N."/>
            <person name="Nishiyama T."/>
            <person name="Hasebe M."/>
            <person name="Maruyama T."/>
            <person name="Minagawa J."/>
            <person name="Obokata J."/>
            <person name="Shigenobu S."/>
        </authorList>
    </citation>
    <scope>NUCLEOTIDE SEQUENCE [LARGE SCALE GENOMIC DNA]</scope>
</reference>
<dbReference type="EMBL" id="BLXT01005315">
    <property type="protein sequence ID" value="GFO21911.1"/>
    <property type="molecule type" value="Genomic_DNA"/>
</dbReference>
<evidence type="ECO:0000256" key="1">
    <source>
        <dbReference type="SAM" id="MobiDB-lite"/>
    </source>
</evidence>